<dbReference type="PROSITE" id="PS50949">
    <property type="entry name" value="HTH_GNTR"/>
    <property type="match status" value="1"/>
</dbReference>
<dbReference type="Pfam" id="PF07729">
    <property type="entry name" value="FCD"/>
    <property type="match status" value="1"/>
</dbReference>
<dbReference type="PANTHER" id="PTHR43537">
    <property type="entry name" value="TRANSCRIPTIONAL REGULATOR, GNTR FAMILY"/>
    <property type="match status" value="1"/>
</dbReference>
<dbReference type="PANTHER" id="PTHR43537:SF53">
    <property type="entry name" value="HTH-TYPE TRANSCRIPTIONAL REPRESSOR NANR"/>
    <property type="match status" value="1"/>
</dbReference>
<organism evidence="5">
    <name type="scientific">Alloyangia sp. H15</name>
    <dbReference type="NCBI Taxonomy" id="3029062"/>
    <lineage>
        <taxon>Bacteria</taxon>
        <taxon>Pseudomonadati</taxon>
        <taxon>Pseudomonadota</taxon>
        <taxon>Alphaproteobacteria</taxon>
        <taxon>Rhodobacterales</taxon>
        <taxon>Roseobacteraceae</taxon>
        <taxon>Alloyangia</taxon>
    </lineage>
</organism>
<name>A0AAU8ANA9_9RHOB</name>
<accession>A0AAU8ANA9</accession>
<evidence type="ECO:0000256" key="3">
    <source>
        <dbReference type="ARBA" id="ARBA00023163"/>
    </source>
</evidence>
<dbReference type="RefSeq" id="WP_353475215.1">
    <property type="nucleotide sequence ID" value="NZ_CP123385.1"/>
</dbReference>
<protein>
    <submittedName>
        <fullName evidence="5">GntR family transcriptional regulator</fullName>
    </submittedName>
</protein>
<dbReference type="GO" id="GO:0003677">
    <property type="term" value="F:DNA binding"/>
    <property type="evidence" value="ECO:0007669"/>
    <property type="project" value="UniProtKB-KW"/>
</dbReference>
<evidence type="ECO:0000259" key="4">
    <source>
        <dbReference type="PROSITE" id="PS50949"/>
    </source>
</evidence>
<dbReference type="AlphaFoldDB" id="A0AAU8ANA9"/>
<dbReference type="SUPFAM" id="SSF48008">
    <property type="entry name" value="GntR ligand-binding domain-like"/>
    <property type="match status" value="1"/>
</dbReference>
<feature type="domain" description="HTH gntR-type" evidence="4">
    <location>
        <begin position="13"/>
        <end position="80"/>
    </location>
</feature>
<keyword evidence="2" id="KW-0238">DNA-binding</keyword>
<dbReference type="InterPro" id="IPR000524">
    <property type="entry name" value="Tscrpt_reg_HTH_GntR"/>
</dbReference>
<gene>
    <name evidence="5" type="ORF">PVT71_16800</name>
</gene>
<dbReference type="Pfam" id="PF00392">
    <property type="entry name" value="GntR"/>
    <property type="match status" value="1"/>
</dbReference>
<evidence type="ECO:0000313" key="5">
    <source>
        <dbReference type="EMBL" id="XCC96349.1"/>
    </source>
</evidence>
<dbReference type="SMART" id="SM00895">
    <property type="entry name" value="FCD"/>
    <property type="match status" value="1"/>
</dbReference>
<sequence>MTDAPPRPLDPGRTGAEAAYRALRQAIIDQELPPGTRLPEDDIGRPFGISRTLVRQALQRLHGDGLVELGHKRTATVAQPTLAEARNVFSVRRALEREVVHAVAARWQPEFARRLEAHVRLEEDARRAGDERVSIRLAGEFHQLLAELSGNDILEGYVTQLVCRSSLILALYARPHSAECAVSEHRGVIVALSTGDAEKAAALMDHHVGSVAARALVSDGRAERPLGDILMKYGARPGSATMAREQDI</sequence>
<evidence type="ECO:0000256" key="1">
    <source>
        <dbReference type="ARBA" id="ARBA00023015"/>
    </source>
</evidence>
<dbReference type="GO" id="GO:0003700">
    <property type="term" value="F:DNA-binding transcription factor activity"/>
    <property type="evidence" value="ECO:0007669"/>
    <property type="project" value="InterPro"/>
</dbReference>
<dbReference type="Gene3D" id="1.10.10.10">
    <property type="entry name" value="Winged helix-like DNA-binding domain superfamily/Winged helix DNA-binding domain"/>
    <property type="match status" value="1"/>
</dbReference>
<keyword evidence="1" id="KW-0805">Transcription regulation</keyword>
<dbReference type="InterPro" id="IPR036390">
    <property type="entry name" value="WH_DNA-bd_sf"/>
</dbReference>
<keyword evidence="3" id="KW-0804">Transcription</keyword>
<dbReference type="InterPro" id="IPR008920">
    <property type="entry name" value="TF_FadR/GntR_C"/>
</dbReference>
<evidence type="ECO:0000256" key="2">
    <source>
        <dbReference type="ARBA" id="ARBA00023125"/>
    </source>
</evidence>
<dbReference type="SMART" id="SM00345">
    <property type="entry name" value="HTH_GNTR"/>
    <property type="match status" value="1"/>
</dbReference>
<proteinExistence type="predicted"/>
<reference evidence="5" key="1">
    <citation type="submission" date="2023-02" db="EMBL/GenBank/DDBJ databases">
        <title>Description and genomic characterization of Salipiger bruguierae sp. nov., isolated from the sediment of mangrove plant Bruguiera sexangula.</title>
        <authorList>
            <person name="Long M."/>
        </authorList>
    </citation>
    <scope>NUCLEOTIDE SEQUENCE</scope>
    <source>
        <strain evidence="5">H15</strain>
    </source>
</reference>
<dbReference type="InterPro" id="IPR036388">
    <property type="entry name" value="WH-like_DNA-bd_sf"/>
</dbReference>
<dbReference type="Gene3D" id="1.20.120.530">
    <property type="entry name" value="GntR ligand-binding domain-like"/>
    <property type="match status" value="1"/>
</dbReference>
<dbReference type="EMBL" id="CP123385">
    <property type="protein sequence ID" value="XCC96349.1"/>
    <property type="molecule type" value="Genomic_DNA"/>
</dbReference>
<dbReference type="InterPro" id="IPR011711">
    <property type="entry name" value="GntR_C"/>
</dbReference>
<dbReference type="SUPFAM" id="SSF46785">
    <property type="entry name" value="Winged helix' DNA-binding domain"/>
    <property type="match status" value="1"/>
</dbReference>